<gene>
    <name evidence="4" type="ORF">HBE96_16925</name>
</gene>
<sequence length="191" mass="22512">MRQNAKSAIIDSFKQLLNKKSIDKITVKRVCEHCDVNRQTFYNHFTDIMDVFKFIFFEELSIEIAQNRTFETWSGGFLATMNYMKKNSKMILHVYKSSYWPEANSYITNLSNRLLNDVVEECVEKMGVKLKKKDKNFIVNFYRHVFNGLMIDWVSEGMKEEPEIILKKLLIMITGSIPRSVAVFVKEEIKK</sequence>
<dbReference type="Gene3D" id="1.10.357.10">
    <property type="entry name" value="Tetracycline Repressor, domain 2"/>
    <property type="match status" value="1"/>
</dbReference>
<comment type="caution">
    <text evidence="4">The sequence shown here is derived from an EMBL/GenBank/DDBJ whole genome shotgun (WGS) entry which is preliminary data.</text>
</comment>
<dbReference type="PANTHER" id="PTHR43479:SF7">
    <property type="entry name" value="TETR-FAMILY TRANSCRIPTIONAL REGULATOR"/>
    <property type="match status" value="1"/>
</dbReference>
<evidence type="ECO:0000256" key="2">
    <source>
        <dbReference type="PROSITE-ProRule" id="PRU00335"/>
    </source>
</evidence>
<dbReference type="Proteomes" id="UP000537131">
    <property type="component" value="Unassembled WGS sequence"/>
</dbReference>
<evidence type="ECO:0000313" key="5">
    <source>
        <dbReference type="Proteomes" id="UP000537131"/>
    </source>
</evidence>
<evidence type="ECO:0000259" key="3">
    <source>
        <dbReference type="PROSITE" id="PS50977"/>
    </source>
</evidence>
<dbReference type="Pfam" id="PF14278">
    <property type="entry name" value="TetR_C_8"/>
    <property type="match status" value="1"/>
</dbReference>
<accession>A0A7Y0EIW6</accession>
<keyword evidence="5" id="KW-1185">Reference proteome</keyword>
<dbReference type="Pfam" id="PF00440">
    <property type="entry name" value="TetR_N"/>
    <property type="match status" value="1"/>
</dbReference>
<reference evidence="4 5" key="2">
    <citation type="submission" date="2020-06" db="EMBL/GenBank/DDBJ databases">
        <title>Complete Genome Sequence of Clostridium muelleri sp. nov. P21T, an Acid-Alcohol Producing Acetogen Isolated from Old Hay.</title>
        <authorList>
            <person name="Duncan K.E."/>
            <person name="Tanner R.S."/>
        </authorList>
    </citation>
    <scope>NUCLEOTIDE SEQUENCE [LARGE SCALE GENOMIC DNA]</scope>
    <source>
        <strain evidence="4 5">P21</strain>
    </source>
</reference>
<dbReference type="PANTHER" id="PTHR43479">
    <property type="entry name" value="ACREF/ENVCD OPERON REPRESSOR-RELATED"/>
    <property type="match status" value="1"/>
</dbReference>
<dbReference type="AlphaFoldDB" id="A0A7Y0EIW6"/>
<protein>
    <submittedName>
        <fullName evidence="4">TetR family transcriptional regulator</fullName>
    </submittedName>
</protein>
<dbReference type="InterPro" id="IPR001647">
    <property type="entry name" value="HTH_TetR"/>
</dbReference>
<organism evidence="4 5">
    <name type="scientific">Clostridium muellerianum</name>
    <dbReference type="NCBI Taxonomy" id="2716538"/>
    <lineage>
        <taxon>Bacteria</taxon>
        <taxon>Bacillati</taxon>
        <taxon>Bacillota</taxon>
        <taxon>Clostridia</taxon>
        <taxon>Eubacteriales</taxon>
        <taxon>Clostridiaceae</taxon>
        <taxon>Clostridium</taxon>
    </lineage>
</organism>
<keyword evidence="1 2" id="KW-0238">DNA-binding</keyword>
<name>A0A7Y0EIW6_9CLOT</name>
<dbReference type="GO" id="GO:0003677">
    <property type="term" value="F:DNA binding"/>
    <property type="evidence" value="ECO:0007669"/>
    <property type="project" value="UniProtKB-UniRule"/>
</dbReference>
<dbReference type="SUPFAM" id="SSF46689">
    <property type="entry name" value="Homeodomain-like"/>
    <property type="match status" value="1"/>
</dbReference>
<feature type="DNA-binding region" description="H-T-H motif" evidence="2">
    <location>
        <begin position="26"/>
        <end position="45"/>
    </location>
</feature>
<proteinExistence type="predicted"/>
<dbReference type="RefSeq" id="WP_169298899.1">
    <property type="nucleotide sequence ID" value="NZ_JABBNI010000036.1"/>
</dbReference>
<dbReference type="PROSITE" id="PS50977">
    <property type="entry name" value="HTH_TETR_2"/>
    <property type="match status" value="1"/>
</dbReference>
<feature type="domain" description="HTH tetR-type" evidence="3">
    <location>
        <begin position="3"/>
        <end position="63"/>
    </location>
</feature>
<evidence type="ECO:0000313" key="4">
    <source>
        <dbReference type="EMBL" id="NMM64309.1"/>
    </source>
</evidence>
<dbReference type="EMBL" id="JABBNI010000036">
    <property type="protein sequence ID" value="NMM64309.1"/>
    <property type="molecule type" value="Genomic_DNA"/>
</dbReference>
<reference evidence="4 5" key="1">
    <citation type="submission" date="2020-04" db="EMBL/GenBank/DDBJ databases">
        <authorList>
            <person name="Doyle D.A."/>
        </authorList>
    </citation>
    <scope>NUCLEOTIDE SEQUENCE [LARGE SCALE GENOMIC DNA]</scope>
    <source>
        <strain evidence="4 5">P21</strain>
    </source>
</reference>
<dbReference type="InterPro" id="IPR009057">
    <property type="entry name" value="Homeodomain-like_sf"/>
</dbReference>
<dbReference type="InterPro" id="IPR050624">
    <property type="entry name" value="HTH-type_Tx_Regulator"/>
</dbReference>
<dbReference type="InterPro" id="IPR039532">
    <property type="entry name" value="TetR_C_Firmicutes"/>
</dbReference>
<evidence type="ECO:0000256" key="1">
    <source>
        <dbReference type="ARBA" id="ARBA00023125"/>
    </source>
</evidence>